<evidence type="ECO:0000313" key="4">
    <source>
        <dbReference type="Proteomes" id="UP001179181"/>
    </source>
</evidence>
<proteinExistence type="predicted"/>
<keyword evidence="4" id="KW-1185">Reference proteome</keyword>
<dbReference type="RefSeq" id="WP_167271295.1">
    <property type="nucleotide sequence ID" value="NZ_JAASQJ010000003.1"/>
</dbReference>
<feature type="domain" description="PKD-like" evidence="2">
    <location>
        <begin position="279"/>
        <end position="329"/>
    </location>
</feature>
<evidence type="ECO:0000259" key="2">
    <source>
        <dbReference type="Pfam" id="PF19408"/>
    </source>
</evidence>
<sequence length="1019" mass="109053">MKKILLLMILCGFLPYVGIAQKTVTISSLTDAYGTPATELCAYMAPTYKTYRVKGTFSSSFYPGPAEIQLSDINGNFTAPGYPKILATSLSTNGYPNFTFSGSIYQSDPASAFNGLPSGTGYKIRIKMRDVDVNQDFYSNLWDVSVNGGVTTPVIQPHTNPQALCVGTWYTYNIADVPNATSFEWQLIFDNYFNISPATNGEIEILSRTQARVRINSRMSNGSNGFRVRALNDCGTSDYSAITQVGPQLELPPLLSLTGEADVSKESSYTYTSEFSSYYGGVADYTWAYSGTGATIPAGNSYFKNIAFLSTATSGTLSVTATNGCQTSGPLTKSINVIQVKTTAQDGDWDVASTWVGNEVPLVSEPVKIDHHVTLTASAQCKTLHISATGRLSMTDYDMTIGEAAWDGTQLAPCGQYFMQIDGTFEMTGGALHVGGTINKGSSGIFRMSGGLVQVKRGGCGGNFNIGNSLVYLPTAEGDVTGGIVEILGNTGTFKGIYFSNFGPNTTIRIGKAGTNTFFTGTPPDFTRIYLPITLNRVGNVEIYNVITSGGAIKPNLLSGGSLDLVRIRGNLFLQSFNTILVGDETNFSTPATMGISIIGNLTNNAASLEMASGRMLFFGGEGSYDVFLGRPYCTIYGSTPQSIAGSGTITGMTCNCNSAGMVLGGPITLPLFTLGGRMILGNHDLTINNLKVEANTSGYIETNGTGKLRLKYVTGSIQSNVFPVGTESGPAPVTITYPSSPNAEVAVSVKNTFTNAAPTTKAVALEWNITSNVSAPANVTFKWNASNESPGFNRNSLAISRFNGSAWEVRASGLSASGTGPYSASINGVTQFSPWAIFDSQAALPVTLASFLVKKEEKNALLEWTTTEETNSDRFEIEQSSTTKSWLKIGSVISGGESKVLKYYNYTHTDPFPGENFYRLKMIDADGSFTYSRIKSVDFANDVSAFIYPNPVSDRLFLGNTKGIRSVKILDIAGKEVLKTTEINALGIQLKHLAAGAYITNIEKMNGEVNTYKIVIKP</sequence>
<evidence type="ECO:0000313" key="3">
    <source>
        <dbReference type="EMBL" id="NIJ53778.1"/>
    </source>
</evidence>
<organism evidence="3 4">
    <name type="scientific">Dyadobacter arcticus</name>
    <dbReference type="NCBI Taxonomy" id="1078754"/>
    <lineage>
        <taxon>Bacteria</taxon>
        <taxon>Pseudomonadati</taxon>
        <taxon>Bacteroidota</taxon>
        <taxon>Cytophagia</taxon>
        <taxon>Cytophagales</taxon>
        <taxon>Spirosomataceae</taxon>
        <taxon>Dyadobacter</taxon>
    </lineage>
</organism>
<reference evidence="3 4" key="1">
    <citation type="submission" date="2020-03" db="EMBL/GenBank/DDBJ databases">
        <title>Genomic Encyclopedia of Type Strains, Phase IV (KMG-IV): sequencing the most valuable type-strain genomes for metagenomic binning, comparative biology and taxonomic classification.</title>
        <authorList>
            <person name="Goeker M."/>
        </authorList>
    </citation>
    <scope>NUCLEOTIDE SEQUENCE [LARGE SCALE GENOMIC DNA]</scope>
    <source>
        <strain evidence="3 4">DSM 102865</strain>
    </source>
</reference>
<dbReference type="InterPro" id="IPR026444">
    <property type="entry name" value="Secre_tail"/>
</dbReference>
<dbReference type="InterPro" id="IPR045829">
    <property type="entry name" value="PKD_6"/>
</dbReference>
<protein>
    <recommendedName>
        <fullName evidence="5">Por secretion system C-terminal sorting domain-containing protein</fullName>
    </recommendedName>
</protein>
<evidence type="ECO:0000259" key="1">
    <source>
        <dbReference type="Pfam" id="PF18962"/>
    </source>
</evidence>
<dbReference type="EMBL" id="JAASQJ010000003">
    <property type="protein sequence ID" value="NIJ53778.1"/>
    <property type="molecule type" value="Genomic_DNA"/>
</dbReference>
<dbReference type="Proteomes" id="UP001179181">
    <property type="component" value="Unassembled WGS sequence"/>
</dbReference>
<gene>
    <name evidence="3" type="ORF">FHS68_002960</name>
</gene>
<evidence type="ECO:0008006" key="5">
    <source>
        <dbReference type="Google" id="ProtNLM"/>
    </source>
</evidence>
<name>A0ABX0UL90_9BACT</name>
<dbReference type="Pfam" id="PF19408">
    <property type="entry name" value="PKD_6"/>
    <property type="match status" value="2"/>
</dbReference>
<feature type="domain" description="Secretion system C-terminal sorting" evidence="1">
    <location>
        <begin position="948"/>
        <end position="1017"/>
    </location>
</feature>
<comment type="caution">
    <text evidence="3">The sequence shown here is derived from an EMBL/GenBank/DDBJ whole genome shotgun (WGS) entry which is preliminary data.</text>
</comment>
<dbReference type="Pfam" id="PF18962">
    <property type="entry name" value="Por_Secre_tail"/>
    <property type="match status" value="1"/>
</dbReference>
<feature type="domain" description="PKD-like" evidence="2">
    <location>
        <begin position="157"/>
        <end position="242"/>
    </location>
</feature>
<dbReference type="NCBIfam" id="TIGR04183">
    <property type="entry name" value="Por_Secre_tail"/>
    <property type="match status" value="1"/>
</dbReference>
<accession>A0ABX0UL90</accession>